<reference evidence="1" key="2">
    <citation type="journal article" date="2018" name="Genome Biol.">
        <title>SKESA: strategic k-mer extension for scrupulous assemblies.</title>
        <authorList>
            <person name="Souvorov A."/>
            <person name="Agarwala R."/>
            <person name="Lipman D.J."/>
        </authorList>
    </citation>
    <scope>NUCLEOTIDE SEQUENCE</scope>
    <source>
        <strain evidence="1">C25</strain>
    </source>
</reference>
<reference evidence="2 5" key="4">
    <citation type="submission" date="2020-12" db="EMBL/GenBank/DDBJ databases">
        <title>Comparative genomics of Clostridium perfringens reveals patterns of host-associated phylogenetic clades and virulence factors.</title>
        <authorList>
            <person name="Smith A.H."/>
            <person name="Geier R."/>
        </authorList>
    </citation>
    <scope>NUCLEOTIDE SEQUENCE [LARGE SCALE GENOMIC DNA]</scope>
    <source>
        <strain evidence="2 5">CHD15829P</strain>
    </source>
</reference>
<reference evidence="3 4" key="1">
    <citation type="journal article" date="2018" name="BMC Genomics">
        <title>Whole genome analysis reveals the diversity and evolutionary relationships between necrotic enteritis-causing strains of Clostridium perfringens.</title>
        <authorList>
            <person name="Lacey J.A."/>
            <person name="Allnutt T.R."/>
            <person name="Vezina B."/>
            <person name="Van T.T.H."/>
            <person name="Stent T."/>
            <person name="Han X."/>
            <person name="Rood J.I."/>
            <person name="Wade B."/>
            <person name="Keyburn A.L."/>
            <person name="Seeman T."/>
            <person name="Chen H."/>
            <person name="Haring V."/>
            <person name="Johanesen P.A."/>
            <person name="Lyras D."/>
            <person name="Moore R.J."/>
        </authorList>
    </citation>
    <scope>NUCLEOTIDE SEQUENCE [LARGE SCALE GENOMIC DNA]</scope>
    <source>
        <strain evidence="3 4">EUR-NE15</strain>
    </source>
</reference>
<evidence type="ECO:0000313" key="5">
    <source>
        <dbReference type="Proteomes" id="UP000668358"/>
    </source>
</evidence>
<sequence>MRLWKFENTTETIKENMRNEKVLSQLATNLKVFIDNKIALVKIIERAYGLESGQITLREIEILQEQLKEKGIDRFIKQFKQFGNLGYTPYILG</sequence>
<dbReference type="Proteomes" id="UP000668358">
    <property type="component" value="Unassembled WGS sequence"/>
</dbReference>
<name>A0AAP8XHV9_CLOPF</name>
<gene>
    <name evidence="3" type="ORF">CYK91_04370</name>
    <name evidence="1" type="ORF">I9063_002334</name>
    <name evidence="2" type="ORF">JJB78_03835</name>
</gene>
<evidence type="ECO:0000313" key="6">
    <source>
        <dbReference type="Proteomes" id="UP000855421"/>
    </source>
</evidence>
<accession>A0AAP8XHV9</accession>
<reference evidence="1" key="3">
    <citation type="submission" date="2020-07" db="EMBL/GenBank/DDBJ databases">
        <authorList>
            <consortium name="NCBI Pathogen Detection Project"/>
        </authorList>
    </citation>
    <scope>NUCLEOTIDE SEQUENCE</scope>
    <source>
        <strain evidence="1">C25</strain>
    </source>
</reference>
<protein>
    <submittedName>
        <fullName evidence="1">Uncharacterized protein</fullName>
    </submittedName>
</protein>
<evidence type="ECO:0000313" key="4">
    <source>
        <dbReference type="Proteomes" id="UP000247117"/>
    </source>
</evidence>
<dbReference type="EMBL" id="PJTB01000001">
    <property type="protein sequence ID" value="PWX42380.1"/>
    <property type="molecule type" value="Genomic_DNA"/>
</dbReference>
<dbReference type="EMBL" id="JAENRE010000001">
    <property type="protein sequence ID" value="MBO3415654.1"/>
    <property type="molecule type" value="Genomic_DNA"/>
</dbReference>
<dbReference type="EMBL" id="DACTBT010000017">
    <property type="protein sequence ID" value="HAT4298950.1"/>
    <property type="molecule type" value="Genomic_DNA"/>
</dbReference>
<dbReference type="AlphaFoldDB" id="A0AAP8XHV9"/>
<dbReference type="RefSeq" id="WP_057232703.1">
    <property type="nucleotide sequence ID" value="NZ_CATNYE010000003.1"/>
</dbReference>
<comment type="caution">
    <text evidence="1">The sequence shown here is derived from an EMBL/GenBank/DDBJ whole genome shotgun (WGS) entry which is preliminary data.</text>
</comment>
<evidence type="ECO:0000313" key="3">
    <source>
        <dbReference type="EMBL" id="PWX42380.1"/>
    </source>
</evidence>
<evidence type="ECO:0000313" key="2">
    <source>
        <dbReference type="EMBL" id="MBO3415654.1"/>
    </source>
</evidence>
<evidence type="ECO:0000313" key="1">
    <source>
        <dbReference type="EMBL" id="HAT4298950.1"/>
    </source>
</evidence>
<organism evidence="1 6">
    <name type="scientific">Clostridium perfringens</name>
    <dbReference type="NCBI Taxonomy" id="1502"/>
    <lineage>
        <taxon>Bacteria</taxon>
        <taxon>Bacillati</taxon>
        <taxon>Bacillota</taxon>
        <taxon>Clostridia</taxon>
        <taxon>Eubacteriales</taxon>
        <taxon>Clostridiaceae</taxon>
        <taxon>Clostridium</taxon>
    </lineage>
</organism>
<dbReference type="Proteomes" id="UP000855421">
    <property type="component" value="Unassembled WGS sequence"/>
</dbReference>
<dbReference type="Proteomes" id="UP000247117">
    <property type="component" value="Unassembled WGS sequence"/>
</dbReference>
<proteinExistence type="predicted"/>